<protein>
    <submittedName>
        <fullName evidence="1">Uncharacterized protein</fullName>
    </submittedName>
</protein>
<reference evidence="1" key="1">
    <citation type="submission" date="2021-02" db="EMBL/GenBank/DDBJ databases">
        <authorList>
            <person name="Nowell W R."/>
        </authorList>
    </citation>
    <scope>NUCLEOTIDE SEQUENCE</scope>
</reference>
<sequence length="42" mass="4677">MATDELVRLRTNLNSIDNEILEHILPEVPADNDDAELEVTTG</sequence>
<evidence type="ECO:0000313" key="2">
    <source>
        <dbReference type="Proteomes" id="UP000663889"/>
    </source>
</evidence>
<name>A0A815ZMR6_9BILA</name>
<comment type="caution">
    <text evidence="1">The sequence shown here is derived from an EMBL/GenBank/DDBJ whole genome shotgun (WGS) entry which is preliminary data.</text>
</comment>
<dbReference type="EMBL" id="CAJNOU010021192">
    <property type="protein sequence ID" value="CAF1587259.1"/>
    <property type="molecule type" value="Genomic_DNA"/>
</dbReference>
<organism evidence="1 2">
    <name type="scientific">Rotaria sordida</name>
    <dbReference type="NCBI Taxonomy" id="392033"/>
    <lineage>
        <taxon>Eukaryota</taxon>
        <taxon>Metazoa</taxon>
        <taxon>Spiralia</taxon>
        <taxon>Gnathifera</taxon>
        <taxon>Rotifera</taxon>
        <taxon>Eurotatoria</taxon>
        <taxon>Bdelloidea</taxon>
        <taxon>Philodinida</taxon>
        <taxon>Philodinidae</taxon>
        <taxon>Rotaria</taxon>
    </lineage>
</organism>
<dbReference type="Proteomes" id="UP000663889">
    <property type="component" value="Unassembled WGS sequence"/>
</dbReference>
<feature type="non-terminal residue" evidence="1">
    <location>
        <position position="1"/>
    </location>
</feature>
<proteinExistence type="predicted"/>
<gene>
    <name evidence="1" type="ORF">SEV965_LOCUS40035</name>
</gene>
<accession>A0A815ZMR6</accession>
<dbReference type="AlphaFoldDB" id="A0A815ZMR6"/>
<evidence type="ECO:0000313" key="1">
    <source>
        <dbReference type="EMBL" id="CAF1587259.1"/>
    </source>
</evidence>